<dbReference type="GO" id="GO:1904158">
    <property type="term" value="P:axonemal central apparatus assembly"/>
    <property type="evidence" value="ECO:0007669"/>
    <property type="project" value="TreeGrafter"/>
</dbReference>
<accession>A0A329SKM9</accession>
<comment type="caution">
    <text evidence="2">The sequence shown here is derived from an EMBL/GenBank/DDBJ whole genome shotgun (WGS) entry which is preliminary data.</text>
</comment>
<dbReference type="OrthoDB" id="10257153at2759"/>
<dbReference type="InterPro" id="IPR026173">
    <property type="entry name" value="SPAG17"/>
</dbReference>
<dbReference type="VEuPathDB" id="FungiDB:PC110_g6357"/>
<dbReference type="STRING" id="29920.A0A329SKM9"/>
<feature type="region of interest" description="Disordered" evidence="1">
    <location>
        <begin position="753"/>
        <end position="773"/>
    </location>
</feature>
<evidence type="ECO:0000313" key="3">
    <source>
        <dbReference type="Proteomes" id="UP000251314"/>
    </source>
</evidence>
<feature type="compositionally biased region" description="Acidic residues" evidence="1">
    <location>
        <begin position="1270"/>
        <end position="1290"/>
    </location>
</feature>
<protein>
    <submittedName>
        <fullName evidence="2">Uncharacterized protein</fullName>
    </submittedName>
</protein>
<gene>
    <name evidence="2" type="ORF">PC110_g6357</name>
</gene>
<feature type="region of interest" description="Disordered" evidence="1">
    <location>
        <begin position="138"/>
        <end position="167"/>
    </location>
</feature>
<dbReference type="PANTHER" id="PTHR21963:SF1">
    <property type="entry name" value="SPERM-ASSOCIATED ANTIGEN 17"/>
    <property type="match status" value="1"/>
</dbReference>
<feature type="region of interest" description="Disordered" evidence="1">
    <location>
        <begin position="1253"/>
        <end position="1300"/>
    </location>
</feature>
<dbReference type="GO" id="GO:1990716">
    <property type="term" value="C:axonemal central apparatus"/>
    <property type="evidence" value="ECO:0007669"/>
    <property type="project" value="TreeGrafter"/>
</dbReference>
<keyword evidence="3" id="KW-1185">Reference proteome</keyword>
<dbReference type="EMBL" id="MJFZ01000114">
    <property type="protein sequence ID" value="RAW37374.1"/>
    <property type="molecule type" value="Genomic_DNA"/>
</dbReference>
<reference evidence="2 3" key="1">
    <citation type="submission" date="2018-01" db="EMBL/GenBank/DDBJ databases">
        <title>Draft genome of the strawberry crown rot pathogen Phytophthora cactorum.</title>
        <authorList>
            <person name="Armitage A.D."/>
            <person name="Lysoe E."/>
            <person name="Nellist C.F."/>
            <person name="Harrison R.J."/>
            <person name="Brurberg M.B."/>
        </authorList>
    </citation>
    <scope>NUCLEOTIDE SEQUENCE [LARGE SCALE GENOMIC DNA]</scope>
    <source>
        <strain evidence="2 3">10300</strain>
    </source>
</reference>
<proteinExistence type="predicted"/>
<name>A0A329SKM9_9STRA</name>
<feature type="compositionally biased region" description="Basic and acidic residues" evidence="1">
    <location>
        <begin position="66"/>
        <end position="86"/>
    </location>
</feature>
<feature type="region of interest" description="Disordered" evidence="1">
    <location>
        <begin position="233"/>
        <end position="255"/>
    </location>
</feature>
<feature type="region of interest" description="Disordered" evidence="1">
    <location>
        <begin position="1384"/>
        <end position="1403"/>
    </location>
</feature>
<sequence length="1434" mass="158914">MSRWGFHAVTLASGTADAALAAKRELLNRLKANSELTSWTRGCSYRVVDRTELEELVRVAHAEEVEVKRREEKAPEEAARLEKEAEGGDADLAPQTEEGEGETTRVPLTPPLLALAFQRLVSHDKLEFLVHLQTNASTGEGREQQVQTHADEKEAAHSENKKEDSADPVQMPVRVYVLVDYPSSHREVDALLRLGEIGCASQVTDGPEKLPLLPLIDGVVLLADPLGVSAARGRNRSGPTSLLQNPAGKVGGSDQSIEPSIFQTANGIVKVLYEAAQVGGVEWSDFTFTNVTCSTEASVIKQPEDLEQELVNTVEMIAAQKFAFKDWVASTKFSVIPSFQKCESDELFKKYESMLSGVFPGSIATSTVLFSIIEAVATTSSPRTVSFSPCYKNQSDPSQFEEFLEHGDLVACRVASAQLYHEALQAEGDPCFLPQGKHRLDDIERAIWKRSDLPGVGNEGRKAMPRVAELSEPERKVRNTELSTFYTSPRLSCSMVHLTRQLLQVEEMLGSSWRGKLQSRAFFEKLTRAVLPQRIALVLQQNSPDTYSSYYAPTDSLLLAYLPKTAPGRMEVSSWVARDHVRHRPAFKYWKREHLNSQEYLTPRTEAAAGACVPLSAGQLAHVATQTWSMYPADHSVVRLYRTLRGFVWLTVYHHGETFGLRQGMDGRNGEESTYGEQGPKQFKPDSKRMLQFIASFKDDSALYTSEGRRKYLKKPDKFSTITVTNSFPSGLTVSACSDGCVTQRYTQKTSEKWGDSSVASDRSGHGAKNGLQTKHNEDEKYRVVYGKGSVLRVLRCGRSEVMLASGMVRVVRACKNHHHWSRKPTGHDTDVHPPLVTTLTVDPETNALIERRPNGVIIVTFTSGARVTYHVDGTRMYMNAGSTHVLVKKRGFADVCIDMEVNVTAQHHAAGERVAVTKGGLCVRSIVNIYDGTSVEISYNTKVTAQVNGRVTTRKPSGQVVVAKDSGRVEYNSLDWSSFASKDDDDRDVTSHNAVYYFDCRHGQFQLCDNEQNQFHVNFSGTDEETGPTVAVDLAGVVSESEAARYAVDSIPAKAVINEPIQPHIFVLNGDGTGVEILRPQDIAEFIESAPSENQVRELTDAGSSIPRLHVFLRRLISPGTSRLKTHLFNDPQLHEEMLNLQRPVGTAGKYLPNYFDEVKHASLLQQFTTVRRVEQIQPLCTDELDEMHAGWAKWEQWQKDREANKECYKVVDPRQPDVIAQEIAMQRKVMAAYKAARARKKMARQKAREMKAKSVSQEMSPGRMETVQEGEEALEGEGDDEEHSDDEFGQFGSDMSDDDVGDTVEVDDPMELLWSAFSQADVEGRGLLSIAQTRLGVANVLGIGVTTNELTEALVRFKLPYPFNVSFDVFADLVAFFRKGDSDNQDPAESSADTTSHIPPLKGVAVEQRKGQGRAAAGSAAEAIRARLYHAV</sequence>
<feature type="compositionally biased region" description="Basic and acidic residues" evidence="1">
    <location>
        <begin position="149"/>
        <end position="165"/>
    </location>
</feature>
<organism evidence="2 3">
    <name type="scientific">Phytophthora cactorum</name>
    <dbReference type="NCBI Taxonomy" id="29920"/>
    <lineage>
        <taxon>Eukaryota</taxon>
        <taxon>Sar</taxon>
        <taxon>Stramenopiles</taxon>
        <taxon>Oomycota</taxon>
        <taxon>Peronosporomycetes</taxon>
        <taxon>Peronosporales</taxon>
        <taxon>Peronosporaceae</taxon>
        <taxon>Phytophthora</taxon>
    </lineage>
</organism>
<feature type="region of interest" description="Disordered" evidence="1">
    <location>
        <begin position="66"/>
        <end position="106"/>
    </location>
</feature>
<dbReference type="Proteomes" id="UP000251314">
    <property type="component" value="Unassembled WGS sequence"/>
</dbReference>
<feature type="compositionally biased region" description="Polar residues" evidence="1">
    <location>
        <begin position="1387"/>
        <end position="1399"/>
    </location>
</feature>
<feature type="region of interest" description="Disordered" evidence="1">
    <location>
        <begin position="663"/>
        <end position="684"/>
    </location>
</feature>
<feature type="compositionally biased region" description="Polar residues" evidence="1">
    <location>
        <begin position="138"/>
        <end position="148"/>
    </location>
</feature>
<evidence type="ECO:0000313" key="2">
    <source>
        <dbReference type="EMBL" id="RAW37374.1"/>
    </source>
</evidence>
<dbReference type="PANTHER" id="PTHR21963">
    <property type="entry name" value="PF6"/>
    <property type="match status" value="1"/>
</dbReference>
<evidence type="ECO:0000256" key="1">
    <source>
        <dbReference type="SAM" id="MobiDB-lite"/>
    </source>
</evidence>